<dbReference type="EMBL" id="GBXM01007761">
    <property type="protein sequence ID" value="JAI00817.1"/>
    <property type="molecule type" value="Transcribed_RNA"/>
</dbReference>
<evidence type="ECO:0000313" key="1">
    <source>
        <dbReference type="EMBL" id="JAI00817.1"/>
    </source>
</evidence>
<reference evidence="1" key="2">
    <citation type="journal article" date="2015" name="Fish Shellfish Immunol.">
        <title>Early steps in the European eel (Anguilla anguilla)-Vibrio vulnificus interaction in the gills: Role of the RtxA13 toxin.</title>
        <authorList>
            <person name="Callol A."/>
            <person name="Pajuelo D."/>
            <person name="Ebbesson L."/>
            <person name="Teles M."/>
            <person name="MacKenzie S."/>
            <person name="Amaro C."/>
        </authorList>
    </citation>
    <scope>NUCLEOTIDE SEQUENCE</scope>
</reference>
<accession>A0A0E9XEF8</accession>
<reference evidence="1" key="1">
    <citation type="submission" date="2014-11" db="EMBL/GenBank/DDBJ databases">
        <authorList>
            <person name="Amaro Gonzalez C."/>
        </authorList>
    </citation>
    <scope>NUCLEOTIDE SEQUENCE</scope>
</reference>
<protein>
    <submittedName>
        <fullName evidence="1">Uncharacterized protein</fullName>
    </submittedName>
</protein>
<sequence>MRPLRFTESSCPKCLTRFAEKSLRFVGIVCSHKSHKFPASCLLYMAQEPKAVACDAVMCSDTLVYII</sequence>
<dbReference type="AlphaFoldDB" id="A0A0E9XEF8"/>
<proteinExistence type="predicted"/>
<organism evidence="1">
    <name type="scientific">Anguilla anguilla</name>
    <name type="common">European freshwater eel</name>
    <name type="synonym">Muraena anguilla</name>
    <dbReference type="NCBI Taxonomy" id="7936"/>
    <lineage>
        <taxon>Eukaryota</taxon>
        <taxon>Metazoa</taxon>
        <taxon>Chordata</taxon>
        <taxon>Craniata</taxon>
        <taxon>Vertebrata</taxon>
        <taxon>Euteleostomi</taxon>
        <taxon>Actinopterygii</taxon>
        <taxon>Neopterygii</taxon>
        <taxon>Teleostei</taxon>
        <taxon>Anguilliformes</taxon>
        <taxon>Anguillidae</taxon>
        <taxon>Anguilla</taxon>
    </lineage>
</organism>
<name>A0A0E9XEF8_ANGAN</name>